<dbReference type="EMBL" id="SMMG02000001">
    <property type="protein sequence ID" value="KAA3487696.1"/>
    <property type="molecule type" value="Genomic_DNA"/>
</dbReference>
<organism evidence="1 2">
    <name type="scientific">Gossypium australe</name>
    <dbReference type="NCBI Taxonomy" id="47621"/>
    <lineage>
        <taxon>Eukaryota</taxon>
        <taxon>Viridiplantae</taxon>
        <taxon>Streptophyta</taxon>
        <taxon>Embryophyta</taxon>
        <taxon>Tracheophyta</taxon>
        <taxon>Spermatophyta</taxon>
        <taxon>Magnoliopsida</taxon>
        <taxon>eudicotyledons</taxon>
        <taxon>Gunneridae</taxon>
        <taxon>Pentapetalae</taxon>
        <taxon>rosids</taxon>
        <taxon>malvids</taxon>
        <taxon>Malvales</taxon>
        <taxon>Malvaceae</taxon>
        <taxon>Malvoideae</taxon>
        <taxon>Gossypium</taxon>
    </lineage>
</organism>
<dbReference type="Proteomes" id="UP000325315">
    <property type="component" value="Unassembled WGS sequence"/>
</dbReference>
<dbReference type="AlphaFoldDB" id="A0A5B6X2B0"/>
<evidence type="ECO:0000313" key="2">
    <source>
        <dbReference type="Proteomes" id="UP000325315"/>
    </source>
</evidence>
<comment type="caution">
    <text evidence="1">The sequence shown here is derived from an EMBL/GenBank/DDBJ whole genome shotgun (WGS) entry which is preliminary data.</text>
</comment>
<proteinExistence type="predicted"/>
<protein>
    <submittedName>
        <fullName evidence="1">Uncharacterized protein</fullName>
    </submittedName>
</protein>
<reference evidence="2" key="1">
    <citation type="journal article" date="2019" name="Plant Biotechnol. J.">
        <title>Genome sequencing of the Australian wild diploid species Gossypium australe highlights disease resistance and delayed gland morphogenesis.</title>
        <authorList>
            <person name="Cai Y."/>
            <person name="Cai X."/>
            <person name="Wang Q."/>
            <person name="Wang P."/>
            <person name="Zhang Y."/>
            <person name="Cai C."/>
            <person name="Xu Y."/>
            <person name="Wang K."/>
            <person name="Zhou Z."/>
            <person name="Wang C."/>
            <person name="Geng S."/>
            <person name="Li B."/>
            <person name="Dong Q."/>
            <person name="Hou Y."/>
            <person name="Wang H."/>
            <person name="Ai P."/>
            <person name="Liu Z."/>
            <person name="Yi F."/>
            <person name="Sun M."/>
            <person name="An G."/>
            <person name="Cheng J."/>
            <person name="Zhang Y."/>
            <person name="Shi Q."/>
            <person name="Xie Y."/>
            <person name="Shi X."/>
            <person name="Chang Y."/>
            <person name="Huang F."/>
            <person name="Chen Y."/>
            <person name="Hong S."/>
            <person name="Mi L."/>
            <person name="Sun Q."/>
            <person name="Zhang L."/>
            <person name="Zhou B."/>
            <person name="Peng R."/>
            <person name="Zhang X."/>
            <person name="Liu F."/>
        </authorList>
    </citation>
    <scope>NUCLEOTIDE SEQUENCE [LARGE SCALE GENOMIC DNA]</scope>
    <source>
        <strain evidence="2">cv. PA1801</strain>
    </source>
</reference>
<gene>
    <name evidence="1" type="ORF">EPI10_031510</name>
</gene>
<sequence>MQHNDKTLRNHDPKQFVVSQNNNKGSELAFKMLCYAFKYNGVIDDAIRLWLFPFSLINSAFSWLDSRKPSRNMGAFQDVDSEVPTPWIT</sequence>
<accession>A0A5B6X2B0</accession>
<evidence type="ECO:0000313" key="1">
    <source>
        <dbReference type="EMBL" id="KAA3487696.1"/>
    </source>
</evidence>
<name>A0A5B6X2B0_9ROSI</name>
<keyword evidence="2" id="KW-1185">Reference proteome</keyword>